<dbReference type="HAMAP" id="MF_00158">
    <property type="entry name" value="PanC"/>
    <property type="match status" value="1"/>
</dbReference>
<evidence type="ECO:0000256" key="2">
    <source>
        <dbReference type="ARBA" id="ARBA00009256"/>
    </source>
</evidence>
<keyword evidence="6 9" id="KW-0547">Nucleotide-binding</keyword>
<comment type="catalytic activity">
    <reaction evidence="8 9">
        <text>(R)-pantoate + beta-alanine + ATP = (R)-pantothenate + AMP + diphosphate + H(+)</text>
        <dbReference type="Rhea" id="RHEA:10912"/>
        <dbReference type="ChEBI" id="CHEBI:15378"/>
        <dbReference type="ChEBI" id="CHEBI:15980"/>
        <dbReference type="ChEBI" id="CHEBI:29032"/>
        <dbReference type="ChEBI" id="CHEBI:30616"/>
        <dbReference type="ChEBI" id="CHEBI:33019"/>
        <dbReference type="ChEBI" id="CHEBI:57966"/>
        <dbReference type="ChEBI" id="CHEBI:456215"/>
        <dbReference type="EC" id="6.3.2.1"/>
    </reaction>
</comment>
<evidence type="ECO:0000256" key="8">
    <source>
        <dbReference type="ARBA" id="ARBA00048258"/>
    </source>
</evidence>
<keyword evidence="5 9" id="KW-0566">Pantothenate biosynthesis</keyword>
<dbReference type="Proteomes" id="UP001597506">
    <property type="component" value="Unassembled WGS sequence"/>
</dbReference>
<feature type="binding site" evidence="9">
    <location>
        <position position="61"/>
    </location>
    <ligand>
        <name>beta-alanine</name>
        <dbReference type="ChEBI" id="CHEBI:57966"/>
    </ligand>
</feature>
<comment type="pathway">
    <text evidence="1 9">Cofactor biosynthesis; (R)-pantothenate biosynthesis; (R)-pantothenate from (R)-pantoate and beta-alanine: step 1/1.</text>
</comment>
<dbReference type="InterPro" id="IPR004821">
    <property type="entry name" value="Cyt_trans-like"/>
</dbReference>
<comment type="subcellular location">
    <subcellularLocation>
        <location evidence="9">Cytoplasm</location>
    </subcellularLocation>
</comment>
<feature type="binding site" evidence="9">
    <location>
        <begin position="147"/>
        <end position="150"/>
    </location>
    <ligand>
        <name>ATP</name>
        <dbReference type="ChEBI" id="CHEBI:30616"/>
    </ligand>
</feature>
<keyword evidence="11" id="KW-1185">Reference proteome</keyword>
<comment type="miscellaneous">
    <text evidence="9">The reaction proceeds by a bi uni uni bi ping pong mechanism.</text>
</comment>
<keyword evidence="4 9" id="KW-0436">Ligase</keyword>
<evidence type="ECO:0000256" key="6">
    <source>
        <dbReference type="ARBA" id="ARBA00022741"/>
    </source>
</evidence>
<dbReference type="PANTHER" id="PTHR21299">
    <property type="entry name" value="CYTIDYLATE KINASE/PANTOATE-BETA-ALANINE LIGASE"/>
    <property type="match status" value="1"/>
</dbReference>
<reference evidence="11" key="1">
    <citation type="journal article" date="2019" name="Int. J. Syst. Evol. Microbiol.">
        <title>The Global Catalogue of Microorganisms (GCM) 10K type strain sequencing project: providing services to taxonomists for standard genome sequencing and annotation.</title>
        <authorList>
            <consortium name="The Broad Institute Genomics Platform"/>
            <consortium name="The Broad Institute Genome Sequencing Center for Infectious Disease"/>
            <person name="Wu L."/>
            <person name="Ma J."/>
        </authorList>
    </citation>
    <scope>NUCLEOTIDE SEQUENCE [LARGE SCALE GENOMIC DNA]</scope>
    <source>
        <strain evidence="11">KCTC 3913</strain>
    </source>
</reference>
<dbReference type="InterPro" id="IPR014729">
    <property type="entry name" value="Rossmann-like_a/b/a_fold"/>
</dbReference>
<dbReference type="CDD" id="cd00560">
    <property type="entry name" value="PanC"/>
    <property type="match status" value="1"/>
</dbReference>
<sequence length="281" mass="31960">MKIIQNIKEMQQEIRYSKSLGKSIGFVPTMGALHEGHLSLVKEAQRENDIIVMSVFVNPLQFGPNEDFECYPRNVEKDAALAEDAGVHYLFYPDASEMYPKPLSVKMLVKERVNVLCGAKREGHFDGVVTVLTKLFHIIQPEKVYFGLKDAQQIAVIEGLVEDYFFPIEVVRVPTVREIDGLAKSSRNVYLSETERAEAPALYESLKRAKEKIENGRDDPEEVKNSIKDFLSLHITGAIDYIEIYSYPKLERVEKLQGEIIIALAVQFKEARLIDNIIINV</sequence>
<dbReference type="Pfam" id="PF02569">
    <property type="entry name" value="Pantoate_ligase"/>
    <property type="match status" value="1"/>
</dbReference>
<feature type="active site" description="Proton donor" evidence="9">
    <location>
        <position position="37"/>
    </location>
</feature>
<feature type="binding site" evidence="9">
    <location>
        <position position="153"/>
    </location>
    <ligand>
        <name>(R)-pantoate</name>
        <dbReference type="ChEBI" id="CHEBI:15980"/>
    </ligand>
</feature>
<keyword evidence="7 9" id="KW-0067">ATP-binding</keyword>
<dbReference type="SUPFAM" id="SSF52374">
    <property type="entry name" value="Nucleotidylyl transferase"/>
    <property type="match status" value="1"/>
</dbReference>
<dbReference type="NCBIfam" id="TIGR00018">
    <property type="entry name" value="panC"/>
    <property type="match status" value="1"/>
</dbReference>
<feature type="binding site" evidence="9">
    <location>
        <begin position="184"/>
        <end position="187"/>
    </location>
    <ligand>
        <name>ATP</name>
        <dbReference type="ChEBI" id="CHEBI:30616"/>
    </ligand>
</feature>
<gene>
    <name evidence="9 10" type="primary">panC</name>
    <name evidence="10" type="ORF">ACFSUL_01830</name>
</gene>
<evidence type="ECO:0000256" key="1">
    <source>
        <dbReference type="ARBA" id="ARBA00004990"/>
    </source>
</evidence>
<dbReference type="Gene3D" id="3.40.50.620">
    <property type="entry name" value="HUPs"/>
    <property type="match status" value="1"/>
</dbReference>
<evidence type="ECO:0000256" key="3">
    <source>
        <dbReference type="ARBA" id="ARBA00022490"/>
    </source>
</evidence>
<comment type="function">
    <text evidence="9">Catalyzes the condensation of pantoate with beta-alanine in an ATP-dependent reaction via a pantoyl-adenylate intermediate.</text>
</comment>
<protein>
    <recommendedName>
        <fullName evidence="9">Pantothenate synthetase</fullName>
        <shortName evidence="9">PS</shortName>
        <ecNumber evidence="9">6.3.2.1</ecNumber>
    </recommendedName>
    <alternativeName>
        <fullName evidence="9">Pantoate--beta-alanine ligase</fullName>
    </alternativeName>
    <alternativeName>
        <fullName evidence="9">Pantoate-activating enzyme</fullName>
    </alternativeName>
</protein>
<name>A0ABW5RLD4_9BACI</name>
<evidence type="ECO:0000313" key="10">
    <source>
        <dbReference type="EMBL" id="MFD2679482.1"/>
    </source>
</evidence>
<evidence type="ECO:0000256" key="7">
    <source>
        <dbReference type="ARBA" id="ARBA00022840"/>
    </source>
</evidence>
<keyword evidence="3 9" id="KW-0963">Cytoplasm</keyword>
<proteinExistence type="inferred from homology"/>
<organism evidence="10 11">
    <name type="scientific">Bacillus seohaeanensis</name>
    <dbReference type="NCBI Taxonomy" id="284580"/>
    <lineage>
        <taxon>Bacteria</taxon>
        <taxon>Bacillati</taxon>
        <taxon>Bacillota</taxon>
        <taxon>Bacilli</taxon>
        <taxon>Bacillales</taxon>
        <taxon>Bacillaceae</taxon>
        <taxon>Bacillus</taxon>
    </lineage>
</organism>
<feature type="binding site" evidence="9">
    <location>
        <position position="176"/>
    </location>
    <ligand>
        <name>ATP</name>
        <dbReference type="ChEBI" id="CHEBI:30616"/>
    </ligand>
</feature>
<dbReference type="InterPro" id="IPR042176">
    <property type="entry name" value="Pantoate_ligase_C"/>
</dbReference>
<comment type="similarity">
    <text evidence="2 9">Belongs to the pantothenate synthetase family.</text>
</comment>
<evidence type="ECO:0000256" key="9">
    <source>
        <dbReference type="HAMAP-Rule" id="MF_00158"/>
    </source>
</evidence>
<accession>A0ABW5RLD4</accession>
<dbReference type="Gene3D" id="3.30.1300.10">
    <property type="entry name" value="Pantoate-beta-alanine ligase, C-terminal domain"/>
    <property type="match status" value="1"/>
</dbReference>
<dbReference type="EC" id="6.3.2.1" evidence="9"/>
<dbReference type="PANTHER" id="PTHR21299:SF1">
    <property type="entry name" value="PANTOATE--BETA-ALANINE LIGASE"/>
    <property type="match status" value="1"/>
</dbReference>
<dbReference type="NCBIfam" id="TIGR00125">
    <property type="entry name" value="cyt_tran_rel"/>
    <property type="match status" value="1"/>
</dbReference>
<dbReference type="RefSeq" id="WP_377932169.1">
    <property type="nucleotide sequence ID" value="NZ_JBHUMF010000004.1"/>
</dbReference>
<comment type="subunit">
    <text evidence="9">Homodimer.</text>
</comment>
<dbReference type="GO" id="GO:0004592">
    <property type="term" value="F:pantoate-beta-alanine ligase activity"/>
    <property type="evidence" value="ECO:0007669"/>
    <property type="project" value="UniProtKB-EC"/>
</dbReference>
<evidence type="ECO:0000256" key="4">
    <source>
        <dbReference type="ARBA" id="ARBA00022598"/>
    </source>
</evidence>
<evidence type="ECO:0000256" key="5">
    <source>
        <dbReference type="ARBA" id="ARBA00022655"/>
    </source>
</evidence>
<dbReference type="EMBL" id="JBHUMF010000004">
    <property type="protein sequence ID" value="MFD2679482.1"/>
    <property type="molecule type" value="Genomic_DNA"/>
</dbReference>
<comment type="caution">
    <text evidence="10">The sequence shown here is derived from an EMBL/GenBank/DDBJ whole genome shotgun (WGS) entry which is preliminary data.</text>
</comment>
<feature type="binding site" evidence="9">
    <location>
        <begin position="30"/>
        <end position="37"/>
    </location>
    <ligand>
        <name>ATP</name>
        <dbReference type="ChEBI" id="CHEBI:30616"/>
    </ligand>
</feature>
<evidence type="ECO:0000313" key="11">
    <source>
        <dbReference type="Proteomes" id="UP001597506"/>
    </source>
</evidence>
<dbReference type="InterPro" id="IPR003721">
    <property type="entry name" value="Pantoate_ligase"/>
</dbReference>
<feature type="binding site" evidence="9">
    <location>
        <position position="61"/>
    </location>
    <ligand>
        <name>(R)-pantoate</name>
        <dbReference type="ChEBI" id="CHEBI:15980"/>
    </ligand>
</feature>